<dbReference type="Pfam" id="PF11104">
    <property type="entry name" value="PilM_2"/>
    <property type="match status" value="2"/>
</dbReference>
<evidence type="ECO:0000313" key="1">
    <source>
        <dbReference type="EMBL" id="MBB1487938.1"/>
    </source>
</evidence>
<dbReference type="InterPro" id="IPR050696">
    <property type="entry name" value="FtsA/MreB"/>
</dbReference>
<dbReference type="PANTHER" id="PTHR32432:SF3">
    <property type="entry name" value="ETHANOLAMINE UTILIZATION PROTEIN EUTJ"/>
    <property type="match status" value="1"/>
</dbReference>
<dbReference type="SUPFAM" id="SSF53067">
    <property type="entry name" value="Actin-like ATPase domain"/>
    <property type="match status" value="1"/>
</dbReference>
<dbReference type="PIRSF" id="PIRSF019169">
    <property type="entry name" value="PilM"/>
    <property type="match status" value="1"/>
</dbReference>
<dbReference type="Proteomes" id="UP000565262">
    <property type="component" value="Unassembled WGS sequence"/>
</dbReference>
<dbReference type="Gene3D" id="3.30.420.40">
    <property type="match status" value="4"/>
</dbReference>
<dbReference type="RefSeq" id="WP_182809717.1">
    <property type="nucleotide sequence ID" value="NZ_JACJFM010000021.1"/>
</dbReference>
<dbReference type="InterPro" id="IPR005883">
    <property type="entry name" value="PilM"/>
</dbReference>
<evidence type="ECO:0000313" key="2">
    <source>
        <dbReference type="Proteomes" id="UP000565262"/>
    </source>
</evidence>
<dbReference type="PANTHER" id="PTHR32432">
    <property type="entry name" value="CELL DIVISION PROTEIN FTSA-RELATED"/>
    <property type="match status" value="1"/>
</dbReference>
<dbReference type="EMBL" id="JACJFM010000021">
    <property type="protein sequence ID" value="MBB1487938.1"/>
    <property type="molecule type" value="Genomic_DNA"/>
</dbReference>
<protein>
    <submittedName>
        <fullName evidence="1">Pilus assembly protein PilM</fullName>
    </submittedName>
</protein>
<name>A0A839ISH9_9GAMM</name>
<dbReference type="Gene3D" id="3.30.1490.300">
    <property type="match status" value="1"/>
</dbReference>
<accession>A0A839ISH9</accession>
<gene>
    <name evidence="1" type="primary">pilM</name>
    <name evidence="1" type="ORF">H4O21_15130</name>
</gene>
<dbReference type="AlphaFoldDB" id="A0A839ISH9"/>
<keyword evidence="2" id="KW-1185">Reference proteome</keyword>
<sequence length="332" mass="36800">MLSSLFRARKKHLLGLDISHSSVRLLEMSYCKNQFRIESYGSASISPEGISGHGKPNPELISEAIKQIIDQICPVTRRTATAVASTSVIHHTFHLPLNLNPNELEARVSVEAEQLISHPADDIVTDFYQIPLITSLNPASSPEEPVQAIHMTACRRQTIQELQSALEAGGLEPEIIDIEHFALERILHRIIPGHWHDKKRLIAILDLSNQQSTLNMIEQGKVIYNRAHPVRHDQRTSPGGFCLQATLQAGQALQLFFSGHSRCPVFCILIAGDRATAPGLSQAIEKQLNIPCRILNPLKQIQTSPHICHKDLLCQAPSLHIAAGLALRCEFL</sequence>
<dbReference type="InterPro" id="IPR043129">
    <property type="entry name" value="ATPase_NBD"/>
</dbReference>
<organism evidence="1 2">
    <name type="scientific">Oceanospirillum sediminis</name>
    <dbReference type="NCBI Taxonomy" id="2760088"/>
    <lineage>
        <taxon>Bacteria</taxon>
        <taxon>Pseudomonadati</taxon>
        <taxon>Pseudomonadota</taxon>
        <taxon>Gammaproteobacteria</taxon>
        <taxon>Oceanospirillales</taxon>
        <taxon>Oceanospirillaceae</taxon>
        <taxon>Oceanospirillum</taxon>
    </lineage>
</organism>
<reference evidence="1 2" key="1">
    <citation type="submission" date="2020-08" db="EMBL/GenBank/DDBJ databases">
        <title>Oceanospirillum sp. nov. isolated from marine sediment.</title>
        <authorList>
            <person name="Ji X."/>
        </authorList>
    </citation>
    <scope>NUCLEOTIDE SEQUENCE [LARGE SCALE GENOMIC DNA]</scope>
    <source>
        <strain evidence="1 2">D5</strain>
    </source>
</reference>
<comment type="caution">
    <text evidence="1">The sequence shown here is derived from an EMBL/GenBank/DDBJ whole genome shotgun (WGS) entry which is preliminary data.</text>
</comment>
<proteinExistence type="predicted"/>